<sequence>MTQKLAARIPVEVSSPPPIPAARAAQTPDEALRTGREMLRDLWSFDSEQEDVSLDENQIRPSLQSSVSSASFSTTTDDQERTGISNLDVEFTFELGKASIIQQGWLVKRGHNWQTWKKRWFVLTSNGILEYFKKPNLKKSKGKVDINDGIVKIQFVDVHRVAHINAFYVLKGFYALLCSCETSALADEWVRNLRQVRIYRPLDYEGLTHHVDMFPTERATRALLDKSSAGANLLVQFGRFQRRVLSSASGYSPATASSILSVQSVGAVLESFSAGTILDYIRKTEQHILEHHRERILPRRPLSPSATEDDGSVSLDETLGVRVVLEDRIFLPIQDIFYKHLDIPSPTRVASHITTLRALPAASVFEPAVLAVADTDWSDVIATFAALDTVSLPSHKLHVFQRAVDLLGPVFSTSTAAYRYICVHASVENVAAQASILRLAQKRYTLSQLEAPTRALMDAVVWIANFNATSSPAVNPSQASVVSVSFATPEIGIQFLPQFPQERGARVHFVQKNSQANWSAAVQPGLVLLAVNDTFVAVSPLDDITAHIRTAHLPKRLVFMQAAEVDGFLTPTSYHHLLCGAAHRGDLSTVRYILSVCTSLDVHVQCTWRPNVASVAYVHTPVEETPLHAAVHGGHIDLVRYLLDELALNPNQLNSDHAAPLHLLESNIAEIAPLLVSRGALIDAPDKDGRTPLIVQCQAGSREGVVTLVGLGASVRSVAWATGMTPLLECTKLGFVALVDFLLLKGASVKEVTNERNSALHLAATTGHVDLIERLVQAGASLRQPNREGLIPAMVLLQKHQSFPSELIMPCLRLLVEDPVTMRCSDMWGRYVVHFATALPPKIMKEAMELCLEKGANGHVEDIFGDSAKEYRKHPKEHGEYVAPTNFMRHLHVTLVELENKRSRIQNGKIEDILGYLIADKSTNLTEIVSFILSFQAYMDVPELFALFKTKYGHHDAKYTLKHAWSVVAGGSFLRDNHCGGLLFLSLLGVLFPHVVGMETFAECAQVLDSSVAAVQTYMAKFSFYYNLGTPTTLYVDLYQHMIEMYANKQNDRNLPMQRLKPTTSAFDFARQCTLLSHALFCRIPIRQLLSHKSQDVGFLSSSHWHSHVSCLVVNYVLSEATPIERARVFCFFIDVAEISFTAFQNFDTFIAIVSGLQSTPIFRLKITYSHISPAYIEKLQKLRTYTQSGSREMNRVMKTVQPPCVPYLGLYMQNIVGLNELPKYEEDSFVNFNRLRMLGSMAQDLMKYQAVTFSFHSCHAIEEFLHVTLPYPSDDERHKRSHELESKGAIEVFVDEETTQQLLMQSSSDATRDSSLSSSPQSSSWTARLRLNSTASVPRRDRLPSYNTNIHPSSV</sequence>
<dbReference type="Pfam" id="PF00617">
    <property type="entry name" value="RasGEF"/>
    <property type="match status" value="1"/>
</dbReference>
<evidence type="ECO:0000256" key="3">
    <source>
        <dbReference type="PROSITE-ProRule" id="PRU00168"/>
    </source>
</evidence>
<dbReference type="OrthoDB" id="546434at2759"/>
<feature type="domain" description="Ras-GEF" evidence="6">
    <location>
        <begin position="1065"/>
        <end position="1288"/>
    </location>
</feature>
<evidence type="ECO:0000256" key="2">
    <source>
        <dbReference type="PROSITE-ProRule" id="PRU00023"/>
    </source>
</evidence>
<dbReference type="PROSITE" id="PS50297">
    <property type="entry name" value="ANK_REP_REGION"/>
    <property type="match status" value="2"/>
</dbReference>
<protein>
    <submittedName>
        <fullName evidence="8">Aste57867_21034 protein</fullName>
    </submittedName>
</protein>
<name>A0A485LL65_9STRA</name>
<dbReference type="GO" id="GO:0005085">
    <property type="term" value="F:guanyl-nucleotide exchange factor activity"/>
    <property type="evidence" value="ECO:0007669"/>
    <property type="project" value="UniProtKB-KW"/>
</dbReference>
<evidence type="ECO:0000259" key="6">
    <source>
        <dbReference type="PROSITE" id="PS50009"/>
    </source>
</evidence>
<dbReference type="EMBL" id="VJMH01006956">
    <property type="protein sequence ID" value="KAF0687178.1"/>
    <property type="molecule type" value="Genomic_DNA"/>
</dbReference>
<feature type="repeat" description="ANK" evidence="2">
    <location>
        <begin position="622"/>
        <end position="644"/>
    </location>
</feature>
<keyword evidence="2" id="KW-0040">ANK repeat</keyword>
<dbReference type="PROSITE" id="PS50088">
    <property type="entry name" value="ANK_REPEAT"/>
    <property type="match status" value="2"/>
</dbReference>
<feature type="compositionally biased region" description="Polar residues" evidence="4">
    <location>
        <begin position="1346"/>
        <end position="1356"/>
    </location>
</feature>
<dbReference type="PANTHER" id="PTHR23113:SF99">
    <property type="entry name" value="RASGEF DOMAIN-CONTAINING PROTEIN"/>
    <property type="match status" value="1"/>
</dbReference>
<dbReference type="SUPFAM" id="SSF48403">
    <property type="entry name" value="Ankyrin repeat"/>
    <property type="match status" value="1"/>
</dbReference>
<dbReference type="InterPro" id="IPR023578">
    <property type="entry name" value="Ras_GEF_dom_sf"/>
</dbReference>
<gene>
    <name evidence="8" type="primary">Aste57867_21034</name>
    <name evidence="7" type="ORF">As57867_020966</name>
    <name evidence="8" type="ORF">ASTE57867_21034</name>
</gene>
<feature type="region of interest" description="Disordered" evidence="4">
    <location>
        <begin position="1"/>
        <end position="29"/>
    </location>
</feature>
<dbReference type="Gene3D" id="2.30.29.30">
    <property type="entry name" value="Pleckstrin-homology domain (PH domain)/Phosphotyrosine-binding domain (PTB)"/>
    <property type="match status" value="1"/>
</dbReference>
<dbReference type="InterPro" id="IPR008937">
    <property type="entry name" value="Ras-like_GEF"/>
</dbReference>
<evidence type="ECO:0000259" key="5">
    <source>
        <dbReference type="PROSITE" id="PS50003"/>
    </source>
</evidence>
<dbReference type="SUPFAM" id="SSF50729">
    <property type="entry name" value="PH domain-like"/>
    <property type="match status" value="1"/>
</dbReference>
<dbReference type="SUPFAM" id="SSF48366">
    <property type="entry name" value="Ras GEF"/>
    <property type="match status" value="1"/>
</dbReference>
<evidence type="ECO:0000256" key="4">
    <source>
        <dbReference type="SAM" id="MobiDB-lite"/>
    </source>
</evidence>
<evidence type="ECO:0000313" key="8">
    <source>
        <dbReference type="EMBL" id="VFT97709.1"/>
    </source>
</evidence>
<dbReference type="InterPro" id="IPR002110">
    <property type="entry name" value="Ankyrin_rpt"/>
</dbReference>
<reference evidence="8 9" key="1">
    <citation type="submission" date="2019-03" db="EMBL/GenBank/DDBJ databases">
        <authorList>
            <person name="Gaulin E."/>
            <person name="Dumas B."/>
        </authorList>
    </citation>
    <scope>NUCLEOTIDE SEQUENCE [LARGE SCALE GENOMIC DNA]</scope>
    <source>
        <strain evidence="8">CBS 568.67</strain>
    </source>
</reference>
<keyword evidence="9" id="KW-1185">Reference proteome</keyword>
<feature type="region of interest" description="Disordered" evidence="4">
    <location>
        <begin position="1306"/>
        <end position="1356"/>
    </location>
</feature>
<reference evidence="7" key="2">
    <citation type="submission" date="2019-06" db="EMBL/GenBank/DDBJ databases">
        <title>Genomics analysis of Aphanomyces spp. identifies a new class of oomycete effector associated with host adaptation.</title>
        <authorList>
            <person name="Gaulin E."/>
        </authorList>
    </citation>
    <scope>NUCLEOTIDE SEQUENCE</scope>
    <source>
        <strain evidence="7">CBS 578.67</strain>
    </source>
</reference>
<feature type="region of interest" description="Disordered" evidence="4">
    <location>
        <begin position="55"/>
        <end position="79"/>
    </location>
</feature>
<accession>A0A485LL65</accession>
<dbReference type="PROSITE" id="PS50009">
    <property type="entry name" value="RASGEF_CAT"/>
    <property type="match status" value="1"/>
</dbReference>
<feature type="repeat" description="ANK" evidence="2">
    <location>
        <begin position="755"/>
        <end position="787"/>
    </location>
</feature>
<evidence type="ECO:0000313" key="9">
    <source>
        <dbReference type="Proteomes" id="UP000332933"/>
    </source>
</evidence>
<evidence type="ECO:0000256" key="1">
    <source>
        <dbReference type="ARBA" id="ARBA00022658"/>
    </source>
</evidence>
<proteinExistence type="predicted"/>
<dbReference type="SMART" id="SM00233">
    <property type="entry name" value="PH"/>
    <property type="match status" value="1"/>
</dbReference>
<feature type="compositionally biased region" description="Low complexity" evidence="4">
    <location>
        <begin position="62"/>
        <end position="76"/>
    </location>
</feature>
<dbReference type="InterPro" id="IPR011993">
    <property type="entry name" value="PH-like_dom_sf"/>
</dbReference>
<dbReference type="Pfam" id="PF12796">
    <property type="entry name" value="Ank_2"/>
    <property type="match status" value="2"/>
</dbReference>
<dbReference type="SMART" id="SM00147">
    <property type="entry name" value="RasGEF"/>
    <property type="match status" value="1"/>
</dbReference>
<dbReference type="Pfam" id="PF00169">
    <property type="entry name" value="PH"/>
    <property type="match status" value="1"/>
</dbReference>
<keyword evidence="1 3" id="KW-0344">Guanine-nucleotide releasing factor</keyword>
<dbReference type="PROSITE" id="PS50003">
    <property type="entry name" value="PH_DOMAIN"/>
    <property type="match status" value="1"/>
</dbReference>
<evidence type="ECO:0000313" key="7">
    <source>
        <dbReference type="EMBL" id="KAF0687178.1"/>
    </source>
</evidence>
<dbReference type="GO" id="GO:0007264">
    <property type="term" value="P:small GTPase-mediated signal transduction"/>
    <property type="evidence" value="ECO:0007669"/>
    <property type="project" value="InterPro"/>
</dbReference>
<dbReference type="EMBL" id="CAADRA010006982">
    <property type="protein sequence ID" value="VFT97709.1"/>
    <property type="molecule type" value="Genomic_DNA"/>
</dbReference>
<dbReference type="InterPro" id="IPR001849">
    <property type="entry name" value="PH_domain"/>
</dbReference>
<dbReference type="Proteomes" id="UP000332933">
    <property type="component" value="Unassembled WGS sequence"/>
</dbReference>
<dbReference type="Gene3D" id="1.25.40.20">
    <property type="entry name" value="Ankyrin repeat-containing domain"/>
    <property type="match status" value="1"/>
</dbReference>
<feature type="compositionally biased region" description="Low complexity" evidence="4">
    <location>
        <begin position="1307"/>
        <end position="1325"/>
    </location>
</feature>
<organism evidence="8 9">
    <name type="scientific">Aphanomyces stellatus</name>
    <dbReference type="NCBI Taxonomy" id="120398"/>
    <lineage>
        <taxon>Eukaryota</taxon>
        <taxon>Sar</taxon>
        <taxon>Stramenopiles</taxon>
        <taxon>Oomycota</taxon>
        <taxon>Saprolegniomycetes</taxon>
        <taxon>Saprolegniales</taxon>
        <taxon>Verrucalvaceae</taxon>
        <taxon>Aphanomyces</taxon>
    </lineage>
</organism>
<dbReference type="SMART" id="SM00248">
    <property type="entry name" value="ANK"/>
    <property type="match status" value="5"/>
</dbReference>
<dbReference type="PANTHER" id="PTHR23113">
    <property type="entry name" value="GUANINE NUCLEOTIDE EXCHANGE FACTOR"/>
    <property type="match status" value="1"/>
</dbReference>
<dbReference type="Gene3D" id="1.10.840.10">
    <property type="entry name" value="Ras guanine-nucleotide exchange factors catalytic domain"/>
    <property type="match status" value="1"/>
</dbReference>
<dbReference type="InterPro" id="IPR001895">
    <property type="entry name" value="RASGEF_cat_dom"/>
</dbReference>
<dbReference type="InterPro" id="IPR036964">
    <property type="entry name" value="RASGEF_cat_dom_sf"/>
</dbReference>
<dbReference type="InterPro" id="IPR036770">
    <property type="entry name" value="Ankyrin_rpt-contain_sf"/>
</dbReference>
<feature type="domain" description="PH" evidence="5">
    <location>
        <begin position="99"/>
        <end position="198"/>
    </location>
</feature>